<dbReference type="InterPro" id="IPR010998">
    <property type="entry name" value="Integrase_recombinase_N"/>
</dbReference>
<evidence type="ECO:0000313" key="6">
    <source>
        <dbReference type="EMBL" id="SFZ97469.1"/>
    </source>
</evidence>
<sequence length="277" mass="31825">MKHKLQDYSEEFLDYIFDVRGYSETSVVTYEIALRQMMEVSHFYTEDGINILDITPFRFAIAKNSKKTIVKKLSAIRSFVKYIEEQCLVPVKLIADESIKVPQGLPKPIEEKYIKEVLNSANMQDKLIVSMLYGLGLRISELSDLKLEDIKGSWVQIHGKGSKVRELPILEELQKLLKQYIEHYSPKKYLFEKGNSPMNSAQLRYKLTKLFKDAGLKVTPHQLRHSFATHLLNHGARISDVSELLGHETMATTQVYTKLGSSKKMQEYMKAHPLAGK</sequence>
<dbReference type="InterPro" id="IPR050090">
    <property type="entry name" value="Tyrosine_recombinase_XerCD"/>
</dbReference>
<feature type="domain" description="Tyr recombinase" evidence="4">
    <location>
        <begin position="104"/>
        <end position="270"/>
    </location>
</feature>
<keyword evidence="2" id="KW-0238">DNA-binding</keyword>
<dbReference type="PANTHER" id="PTHR30349">
    <property type="entry name" value="PHAGE INTEGRASE-RELATED"/>
    <property type="match status" value="1"/>
</dbReference>
<evidence type="ECO:0000259" key="4">
    <source>
        <dbReference type="PROSITE" id="PS51898"/>
    </source>
</evidence>
<dbReference type="GO" id="GO:0006310">
    <property type="term" value="P:DNA recombination"/>
    <property type="evidence" value="ECO:0007669"/>
    <property type="project" value="UniProtKB-KW"/>
</dbReference>
<dbReference type="InterPro" id="IPR002104">
    <property type="entry name" value="Integrase_catalytic"/>
</dbReference>
<gene>
    <name evidence="6" type="ORF">MNB_SV-5-1325</name>
</gene>
<dbReference type="PROSITE" id="PS51900">
    <property type="entry name" value="CB"/>
    <property type="match status" value="1"/>
</dbReference>
<accession>A0A1W1EBR1</accession>
<feature type="domain" description="Core-binding (CB)" evidence="5">
    <location>
        <begin position="3"/>
        <end position="84"/>
    </location>
</feature>
<evidence type="ECO:0000256" key="2">
    <source>
        <dbReference type="ARBA" id="ARBA00023125"/>
    </source>
</evidence>
<dbReference type="Gene3D" id="1.10.150.130">
    <property type="match status" value="1"/>
</dbReference>
<dbReference type="InterPro" id="IPR004107">
    <property type="entry name" value="Integrase_SAM-like_N"/>
</dbReference>
<dbReference type="PANTHER" id="PTHR30349:SF41">
    <property type="entry name" value="INTEGRASE_RECOMBINASE PROTEIN MJ0367-RELATED"/>
    <property type="match status" value="1"/>
</dbReference>
<dbReference type="GO" id="GO:0015074">
    <property type="term" value="P:DNA integration"/>
    <property type="evidence" value="ECO:0007669"/>
    <property type="project" value="UniProtKB-KW"/>
</dbReference>
<dbReference type="Pfam" id="PF02899">
    <property type="entry name" value="Phage_int_SAM_1"/>
    <property type="match status" value="1"/>
</dbReference>
<evidence type="ECO:0000259" key="5">
    <source>
        <dbReference type="PROSITE" id="PS51900"/>
    </source>
</evidence>
<proteinExistence type="predicted"/>
<dbReference type="PROSITE" id="PS51898">
    <property type="entry name" value="TYR_RECOMBINASE"/>
    <property type="match status" value="1"/>
</dbReference>
<dbReference type="Pfam" id="PF00589">
    <property type="entry name" value="Phage_integrase"/>
    <property type="match status" value="1"/>
</dbReference>
<dbReference type="InterPro" id="IPR013762">
    <property type="entry name" value="Integrase-like_cat_sf"/>
</dbReference>
<dbReference type="SUPFAM" id="SSF56349">
    <property type="entry name" value="DNA breaking-rejoining enzymes"/>
    <property type="match status" value="1"/>
</dbReference>
<name>A0A1W1EBR1_9ZZZZ</name>
<dbReference type="EMBL" id="FPKX01000006">
    <property type="protein sequence ID" value="SFZ97469.1"/>
    <property type="molecule type" value="Genomic_DNA"/>
</dbReference>
<dbReference type="InterPro" id="IPR044068">
    <property type="entry name" value="CB"/>
</dbReference>
<evidence type="ECO:0000256" key="1">
    <source>
        <dbReference type="ARBA" id="ARBA00022908"/>
    </source>
</evidence>
<organism evidence="6">
    <name type="scientific">hydrothermal vent metagenome</name>
    <dbReference type="NCBI Taxonomy" id="652676"/>
    <lineage>
        <taxon>unclassified sequences</taxon>
        <taxon>metagenomes</taxon>
        <taxon>ecological metagenomes</taxon>
    </lineage>
</organism>
<dbReference type="AlphaFoldDB" id="A0A1W1EBR1"/>
<dbReference type="Gene3D" id="1.10.443.10">
    <property type="entry name" value="Intergrase catalytic core"/>
    <property type="match status" value="1"/>
</dbReference>
<keyword evidence="1" id="KW-0229">DNA integration</keyword>
<protein>
    <submittedName>
        <fullName evidence="6">Tyrosine recombinase XerC</fullName>
    </submittedName>
</protein>
<keyword evidence="3" id="KW-0233">DNA recombination</keyword>
<dbReference type="InterPro" id="IPR011010">
    <property type="entry name" value="DNA_brk_join_enz"/>
</dbReference>
<evidence type="ECO:0000256" key="3">
    <source>
        <dbReference type="ARBA" id="ARBA00023172"/>
    </source>
</evidence>
<dbReference type="GO" id="GO:0003677">
    <property type="term" value="F:DNA binding"/>
    <property type="evidence" value="ECO:0007669"/>
    <property type="project" value="UniProtKB-KW"/>
</dbReference>
<reference evidence="6" key="1">
    <citation type="submission" date="2016-10" db="EMBL/GenBank/DDBJ databases">
        <authorList>
            <person name="de Groot N.N."/>
        </authorList>
    </citation>
    <scope>NUCLEOTIDE SEQUENCE</scope>
</reference>